<comment type="caution">
    <text evidence="1">The sequence shown here is derived from an EMBL/GenBank/DDBJ whole genome shotgun (WGS) entry which is preliminary data.</text>
</comment>
<organism evidence="1 2">
    <name type="scientific">Stereocaulon virgatum</name>
    <dbReference type="NCBI Taxonomy" id="373712"/>
    <lineage>
        <taxon>Eukaryota</taxon>
        <taxon>Fungi</taxon>
        <taxon>Dikarya</taxon>
        <taxon>Ascomycota</taxon>
        <taxon>Pezizomycotina</taxon>
        <taxon>Lecanoromycetes</taxon>
        <taxon>OSLEUM clade</taxon>
        <taxon>Lecanoromycetidae</taxon>
        <taxon>Lecanorales</taxon>
        <taxon>Lecanorineae</taxon>
        <taxon>Stereocaulaceae</taxon>
        <taxon>Stereocaulon</taxon>
    </lineage>
</organism>
<dbReference type="EMBL" id="JBEFKJ010000013">
    <property type="protein sequence ID" value="KAL2042831.1"/>
    <property type="molecule type" value="Genomic_DNA"/>
</dbReference>
<dbReference type="Proteomes" id="UP001590950">
    <property type="component" value="Unassembled WGS sequence"/>
</dbReference>
<gene>
    <name evidence="1" type="ORF">N7G274_004591</name>
</gene>
<sequence>MIASDIDAINRAPKEVEDILCAIGDICSLTFILRDASEERAVISFDGRAQKHIEDLEGLRPIIRSTLEKIVAKLHQ</sequence>
<accession>A0ABR4ADB3</accession>
<evidence type="ECO:0000313" key="2">
    <source>
        <dbReference type="Proteomes" id="UP001590950"/>
    </source>
</evidence>
<keyword evidence="2" id="KW-1185">Reference proteome</keyword>
<proteinExistence type="predicted"/>
<protein>
    <submittedName>
        <fullName evidence="1">Uncharacterized protein</fullName>
    </submittedName>
</protein>
<name>A0ABR4ADB3_9LECA</name>
<reference evidence="1 2" key="1">
    <citation type="submission" date="2024-09" db="EMBL/GenBank/DDBJ databases">
        <title>Rethinking Asexuality: The Enigmatic Case of Functional Sexual Genes in Lepraria (Stereocaulaceae).</title>
        <authorList>
            <person name="Doellman M."/>
            <person name="Sun Y."/>
            <person name="Barcenas-Pena A."/>
            <person name="Lumbsch H.T."/>
            <person name="Grewe F."/>
        </authorList>
    </citation>
    <scope>NUCLEOTIDE SEQUENCE [LARGE SCALE GENOMIC DNA]</scope>
    <source>
        <strain evidence="1 2">Mercado 3170</strain>
    </source>
</reference>
<evidence type="ECO:0000313" key="1">
    <source>
        <dbReference type="EMBL" id="KAL2042831.1"/>
    </source>
</evidence>